<feature type="region of interest" description="Disordered" evidence="1">
    <location>
        <begin position="115"/>
        <end position="140"/>
    </location>
</feature>
<accession>A0A422NJZ1</accession>
<sequence length="170" mass="18059">MGAHKPERKPSSLLSIMRNALGTLGKESESTCGVSCGIHSDPIPGGFRKKTSSLSRRRRCCCVSLDGRFSSHGNVVTVNDAGKISASGADAPVGACCCNRFNLPQLSIPRFAPPTFGTSSGESQWGSTDEEGRGARAIRDPASKLTVREGKGVLLENWLREQHRIGTTSS</sequence>
<dbReference type="AlphaFoldDB" id="A0A422NJZ1"/>
<protein>
    <submittedName>
        <fullName evidence="2">Uncharacterized protein</fullName>
    </submittedName>
</protein>
<dbReference type="Proteomes" id="UP000284403">
    <property type="component" value="Unassembled WGS sequence"/>
</dbReference>
<comment type="caution">
    <text evidence="2">The sequence shown here is derived from an EMBL/GenBank/DDBJ whole genome shotgun (WGS) entry which is preliminary data.</text>
</comment>
<feature type="compositionally biased region" description="Polar residues" evidence="1">
    <location>
        <begin position="116"/>
        <end position="127"/>
    </location>
</feature>
<keyword evidence="3" id="KW-1185">Reference proteome</keyword>
<evidence type="ECO:0000256" key="1">
    <source>
        <dbReference type="SAM" id="MobiDB-lite"/>
    </source>
</evidence>
<dbReference type="RefSeq" id="XP_029225329.1">
    <property type="nucleotide sequence ID" value="XM_029374556.1"/>
</dbReference>
<proteinExistence type="predicted"/>
<evidence type="ECO:0000313" key="3">
    <source>
        <dbReference type="Proteomes" id="UP000284403"/>
    </source>
</evidence>
<dbReference type="GeneID" id="40321308"/>
<organism evidence="2 3">
    <name type="scientific">Trypanosoma conorhini</name>
    <dbReference type="NCBI Taxonomy" id="83891"/>
    <lineage>
        <taxon>Eukaryota</taxon>
        <taxon>Discoba</taxon>
        <taxon>Euglenozoa</taxon>
        <taxon>Kinetoplastea</taxon>
        <taxon>Metakinetoplastina</taxon>
        <taxon>Trypanosomatida</taxon>
        <taxon>Trypanosomatidae</taxon>
        <taxon>Trypanosoma</taxon>
    </lineage>
</organism>
<evidence type="ECO:0000313" key="2">
    <source>
        <dbReference type="EMBL" id="RNF05828.1"/>
    </source>
</evidence>
<feature type="compositionally biased region" description="Basic and acidic residues" evidence="1">
    <location>
        <begin position="130"/>
        <end position="140"/>
    </location>
</feature>
<gene>
    <name evidence="2" type="ORF">Tco025E_07697</name>
</gene>
<reference evidence="2 3" key="1">
    <citation type="journal article" date="2018" name="BMC Genomics">
        <title>Genomic comparison of Trypanosoma conorhini and Trypanosoma rangeli to Trypanosoma cruzi strains of high and low virulence.</title>
        <authorList>
            <person name="Bradwell K.R."/>
            <person name="Koparde V.N."/>
            <person name="Matveyev A.V."/>
            <person name="Serrano M.G."/>
            <person name="Alves J.M."/>
            <person name="Parikh H."/>
            <person name="Huang B."/>
            <person name="Lee V."/>
            <person name="Espinosa-Alvarez O."/>
            <person name="Ortiz P.A."/>
            <person name="Costa-Martins A.G."/>
            <person name="Teixeira M.M."/>
            <person name="Buck G.A."/>
        </authorList>
    </citation>
    <scope>NUCLEOTIDE SEQUENCE [LARGE SCALE GENOMIC DNA]</scope>
    <source>
        <strain evidence="2 3">025E</strain>
    </source>
</reference>
<name>A0A422NJZ1_9TRYP</name>
<dbReference type="OrthoDB" id="10444422at2759"/>
<dbReference type="EMBL" id="MKKU01000621">
    <property type="protein sequence ID" value="RNF05828.1"/>
    <property type="molecule type" value="Genomic_DNA"/>
</dbReference>